<keyword evidence="3 6" id="KW-0812">Transmembrane</keyword>
<dbReference type="SUPFAM" id="SSF81338">
    <property type="entry name" value="Aquaporin-like"/>
    <property type="match status" value="1"/>
</dbReference>
<proteinExistence type="inferred from homology"/>
<dbReference type="Gene3D" id="1.20.1080.10">
    <property type="entry name" value="Glycerol uptake facilitator protein"/>
    <property type="match status" value="1"/>
</dbReference>
<dbReference type="AlphaFoldDB" id="A0A2G5HU39"/>
<dbReference type="PANTHER" id="PTHR19139">
    <property type="entry name" value="AQUAPORIN TRANSPORTER"/>
    <property type="match status" value="1"/>
</dbReference>
<evidence type="ECO:0000256" key="4">
    <source>
        <dbReference type="ARBA" id="ARBA00022989"/>
    </source>
</evidence>
<keyword evidence="4 8" id="KW-1133">Transmembrane helix</keyword>
<name>A0A2G5HU39_CERBT</name>
<dbReference type="EMBL" id="LKMD01000103">
    <property type="protein sequence ID" value="PIA96057.1"/>
    <property type="molecule type" value="Genomic_DNA"/>
</dbReference>
<gene>
    <name evidence="9" type="ORF">CB0940_10150</name>
    <name evidence="10" type="ORF">RHO25_011517</name>
</gene>
<protein>
    <submittedName>
        <fullName evidence="9">Aquaporin-1</fullName>
    </submittedName>
</protein>
<evidence type="ECO:0000256" key="6">
    <source>
        <dbReference type="RuleBase" id="RU000477"/>
    </source>
</evidence>
<keyword evidence="5 8" id="KW-0472">Membrane</keyword>
<dbReference type="GO" id="GO:0005886">
    <property type="term" value="C:plasma membrane"/>
    <property type="evidence" value="ECO:0007669"/>
    <property type="project" value="TreeGrafter"/>
</dbReference>
<dbReference type="InterPro" id="IPR023271">
    <property type="entry name" value="Aquaporin-like"/>
</dbReference>
<feature type="transmembrane region" description="Helical" evidence="8">
    <location>
        <begin position="210"/>
        <end position="231"/>
    </location>
</feature>
<evidence type="ECO:0000256" key="1">
    <source>
        <dbReference type="ARBA" id="ARBA00004141"/>
    </source>
</evidence>
<feature type="transmembrane region" description="Helical" evidence="8">
    <location>
        <begin position="85"/>
        <end position="107"/>
    </location>
</feature>
<feature type="transmembrane region" description="Helical" evidence="8">
    <location>
        <begin position="251"/>
        <end position="270"/>
    </location>
</feature>
<dbReference type="Pfam" id="PF00230">
    <property type="entry name" value="MIP"/>
    <property type="match status" value="1"/>
</dbReference>
<dbReference type="Proteomes" id="UP000230605">
    <property type="component" value="Chromosome 8"/>
</dbReference>
<evidence type="ECO:0000313" key="10">
    <source>
        <dbReference type="EMBL" id="WPB06857.1"/>
    </source>
</evidence>
<evidence type="ECO:0000313" key="9">
    <source>
        <dbReference type="EMBL" id="PIA96057.1"/>
    </source>
</evidence>
<accession>A0A2G5HU39</accession>
<evidence type="ECO:0000256" key="5">
    <source>
        <dbReference type="ARBA" id="ARBA00023136"/>
    </source>
</evidence>
<reference evidence="9 11" key="1">
    <citation type="submission" date="2015-10" db="EMBL/GenBank/DDBJ databases">
        <title>The cercosporin biosynthetic gene cluster was horizontally transferred to several fungal lineages and shown to be expanded in Cercospora beticola based on microsynteny with recipient genomes.</title>
        <authorList>
            <person name="De Jonge R."/>
            <person name="Ebert M.K."/>
            <person name="Suttle J.C."/>
            <person name="Jurick Ii W.M."/>
            <person name="Secor G.A."/>
            <person name="Thomma B.P."/>
            <person name="Van De Peer Y."/>
            <person name="Bolton M.D."/>
        </authorList>
    </citation>
    <scope>NUCLEOTIDE SEQUENCE [LARGE SCALE GENOMIC DNA]</scope>
    <source>
        <strain evidence="9 11">09-40</strain>
    </source>
</reference>
<feature type="transmembrane region" description="Helical" evidence="8">
    <location>
        <begin position="49"/>
        <end position="73"/>
    </location>
</feature>
<dbReference type="InterPro" id="IPR000425">
    <property type="entry name" value="MIP"/>
</dbReference>
<organism evidence="9 11">
    <name type="scientific">Cercospora beticola</name>
    <name type="common">Sugarbeet leaf spot fungus</name>
    <dbReference type="NCBI Taxonomy" id="122368"/>
    <lineage>
        <taxon>Eukaryota</taxon>
        <taxon>Fungi</taxon>
        <taxon>Dikarya</taxon>
        <taxon>Ascomycota</taxon>
        <taxon>Pezizomycotina</taxon>
        <taxon>Dothideomycetes</taxon>
        <taxon>Dothideomycetidae</taxon>
        <taxon>Mycosphaerellales</taxon>
        <taxon>Mycosphaerellaceae</taxon>
        <taxon>Cercospora</taxon>
    </lineage>
</organism>
<keyword evidence="6" id="KW-0813">Transport</keyword>
<dbReference type="PRINTS" id="PR00783">
    <property type="entry name" value="MINTRINSICP"/>
</dbReference>
<evidence type="ECO:0000313" key="11">
    <source>
        <dbReference type="Proteomes" id="UP000230605"/>
    </source>
</evidence>
<feature type="region of interest" description="Disordered" evidence="7">
    <location>
        <begin position="283"/>
        <end position="405"/>
    </location>
</feature>
<feature type="transmembrane region" description="Helical" evidence="8">
    <location>
        <begin position="179"/>
        <end position="198"/>
    </location>
</feature>
<dbReference type="InterPro" id="IPR034294">
    <property type="entry name" value="Aquaporin_transptr"/>
</dbReference>
<evidence type="ECO:0000256" key="7">
    <source>
        <dbReference type="SAM" id="MobiDB-lite"/>
    </source>
</evidence>
<feature type="compositionally biased region" description="Basic and acidic residues" evidence="7">
    <location>
        <begin position="376"/>
        <end position="405"/>
    </location>
</feature>
<dbReference type="EMBL" id="CP134191">
    <property type="protein sequence ID" value="WPB06857.1"/>
    <property type="molecule type" value="Genomic_DNA"/>
</dbReference>
<dbReference type="GO" id="GO:0015250">
    <property type="term" value="F:water channel activity"/>
    <property type="evidence" value="ECO:0007669"/>
    <property type="project" value="TreeGrafter"/>
</dbReference>
<evidence type="ECO:0000256" key="8">
    <source>
        <dbReference type="SAM" id="Phobius"/>
    </source>
</evidence>
<feature type="transmembrane region" description="Helical" evidence="8">
    <location>
        <begin position="113"/>
        <end position="132"/>
    </location>
</feature>
<dbReference type="PANTHER" id="PTHR19139:SF199">
    <property type="entry name" value="MIP17260P"/>
    <property type="match status" value="1"/>
</dbReference>
<comment type="subcellular location">
    <subcellularLocation>
        <location evidence="1">Membrane</location>
        <topology evidence="1">Multi-pass membrane protein</topology>
    </subcellularLocation>
</comment>
<evidence type="ECO:0000256" key="3">
    <source>
        <dbReference type="ARBA" id="ARBA00022692"/>
    </source>
</evidence>
<reference evidence="10 12" key="2">
    <citation type="submission" date="2023-09" db="EMBL/GenBank/DDBJ databases">
        <title>Complete-Gapless Cercospora beticola genome.</title>
        <authorList>
            <person name="Wyatt N.A."/>
            <person name="Spanner R.E."/>
            <person name="Bolton M.D."/>
        </authorList>
    </citation>
    <scope>NUCLEOTIDE SEQUENCE [LARGE SCALE GENOMIC DNA]</scope>
    <source>
        <strain evidence="10">Cb09-40</strain>
    </source>
</reference>
<dbReference type="OrthoDB" id="3222at2759"/>
<evidence type="ECO:0000313" key="12">
    <source>
        <dbReference type="Proteomes" id="UP001302367"/>
    </source>
</evidence>
<evidence type="ECO:0000256" key="2">
    <source>
        <dbReference type="ARBA" id="ARBA00006175"/>
    </source>
</evidence>
<feature type="transmembrane region" description="Helical" evidence="8">
    <location>
        <begin position="139"/>
        <end position="159"/>
    </location>
</feature>
<comment type="similarity">
    <text evidence="2 6">Belongs to the MIP/aquaporin (TC 1.A.8) family.</text>
</comment>
<keyword evidence="12" id="KW-1185">Reference proteome</keyword>
<dbReference type="Proteomes" id="UP001302367">
    <property type="component" value="Chromosome 8"/>
</dbReference>
<sequence length="405" mass="44292">MFRILPPSGESSTITTNSYGNTAGIMRRRARADDTSPPPRTPPRLRSHLVASMAEFVGTFMYLFFAFTMHLTAVANTPPTEPPTILVILTICIAYAFFYGFWLLIYVLTLPGMVPGMFNPAIALGSVFVGGLSATRAVFLLPIQVLAGICAAAAVKALLPGDSRRIETVLSPGLTVVQGFFIEVLMTTLVVITALVVVARTGALSFMAPFGIATALFFASFVGIGYTGASMNPIRSFSLCAINSDFPYCHWIYWAGPIVGALLPCIYYRLVQLLMPQCTATENLPEDGHGKPTQRNDPSGGHGAAEERTRMIPEAPTPPKIRKTTTMRVSESHSPGGRRTSNRSDAAQQVYYEKDDEYGSFYPSGVTTPPRSPYRSSREERRVSSGRHSDMDRYARARGYEEVMR</sequence>